<gene>
    <name evidence="1" type="ORF">GCM10007932_29010</name>
</gene>
<dbReference type="Gene3D" id="1.10.10.60">
    <property type="entry name" value="Homeodomain-like"/>
    <property type="match status" value="1"/>
</dbReference>
<sequence>MACEINQNILMMGFLLDRFFGIQPTPELEAALKEDMLSMFSGTKADETAQIYFGKLKKLKADATELMIVQDCHAGKSVESLSSEFGMSVQAVYRTLKKHNCKPKKSNRLINGFAFYHRTVEHELIRLMHEDGISIKAIANNKMIQESRVREILKDN</sequence>
<dbReference type="RefSeq" id="WP_126607709.1">
    <property type="nucleotide sequence ID" value="NZ_AP025144.1"/>
</dbReference>
<comment type="caution">
    <text evidence="1">The sequence shown here is derived from an EMBL/GenBank/DDBJ whole genome shotgun (WGS) entry which is preliminary data.</text>
</comment>
<dbReference type="AlphaFoldDB" id="A0AAV5NSD9"/>
<evidence type="ECO:0008006" key="3">
    <source>
        <dbReference type="Google" id="ProtNLM"/>
    </source>
</evidence>
<organism evidence="1 2">
    <name type="scientific">Vibrio penaeicida</name>
    <dbReference type="NCBI Taxonomy" id="104609"/>
    <lineage>
        <taxon>Bacteria</taxon>
        <taxon>Pseudomonadati</taxon>
        <taxon>Pseudomonadota</taxon>
        <taxon>Gammaproteobacteria</taxon>
        <taxon>Vibrionales</taxon>
        <taxon>Vibrionaceae</taxon>
        <taxon>Vibrio</taxon>
    </lineage>
</organism>
<accession>A0AAV5NSD9</accession>
<dbReference type="EMBL" id="BSNX01000034">
    <property type="protein sequence ID" value="GLQ73541.1"/>
    <property type="molecule type" value="Genomic_DNA"/>
</dbReference>
<name>A0AAV5NSD9_9VIBR</name>
<keyword evidence="2" id="KW-1185">Reference proteome</keyword>
<evidence type="ECO:0000313" key="2">
    <source>
        <dbReference type="Proteomes" id="UP001156690"/>
    </source>
</evidence>
<evidence type="ECO:0000313" key="1">
    <source>
        <dbReference type="EMBL" id="GLQ73541.1"/>
    </source>
</evidence>
<protein>
    <recommendedName>
        <fullName evidence="3">Mor transcription activator domain-containing protein</fullName>
    </recommendedName>
</protein>
<dbReference type="Proteomes" id="UP001156690">
    <property type="component" value="Unassembled WGS sequence"/>
</dbReference>
<proteinExistence type="predicted"/>
<reference evidence="2" key="1">
    <citation type="journal article" date="2019" name="Int. J. Syst. Evol. Microbiol.">
        <title>The Global Catalogue of Microorganisms (GCM) 10K type strain sequencing project: providing services to taxonomists for standard genome sequencing and annotation.</title>
        <authorList>
            <consortium name="The Broad Institute Genomics Platform"/>
            <consortium name="The Broad Institute Genome Sequencing Center for Infectious Disease"/>
            <person name="Wu L."/>
            <person name="Ma J."/>
        </authorList>
    </citation>
    <scope>NUCLEOTIDE SEQUENCE [LARGE SCALE GENOMIC DNA]</scope>
    <source>
        <strain evidence="2">NBRC 15640</strain>
    </source>
</reference>